<comment type="subcellular location">
    <subcellularLocation>
        <location evidence="3">Host cell membrane</location>
        <topology evidence="3">Peripheral membrane protein</topology>
    </subcellularLocation>
    <subcellularLocation>
        <location evidence="1">Host cell membrane</location>
        <topology evidence="1">Single-pass type I membrane protein</topology>
    </subcellularLocation>
    <subcellularLocation>
        <location evidence="2">Host endosome membrane</location>
        <topology evidence="2">Peripheral membrane protein</topology>
    </subcellularLocation>
    <subcellularLocation>
        <location evidence="5">Host endosome membrane</location>
        <topology evidence="5">Single-pass type I membrane protein</topology>
    </subcellularLocation>
    <subcellularLocation>
        <location evidence="6">Virion membrane</location>
        <topology evidence="6">Peripheral membrane protein</topology>
    </subcellularLocation>
    <subcellularLocation>
        <location evidence="4">Virion membrane</location>
        <topology evidence="4">Single-pass type I membrane protein</topology>
    </subcellularLocation>
</comment>
<dbReference type="HAMAP" id="MF_04083">
    <property type="entry name" value="HIV_ENV"/>
    <property type="match status" value="1"/>
</dbReference>
<comment type="caution">
    <text evidence="32 33">Lacks conserved residue(s) required for the propagation of feature annotation.</text>
</comment>
<comment type="miscellaneous">
    <text evidence="32">Inhibitors targeting HIV-1 viral envelope proteins are used as antiretroviral drugs. Attachment of virions to the cell surface via non-specific interactions and CD4 binding can be blocked by inhibitors that include cyanovirin-N, cyclotriazadisulfonamide analogs, PRO 2000, TNX 355 and PRO 542. In addition, BMS 806 can block CD4-induced conformational changes. Env interactions with the coreceptor molecules can be targeted by CCR5 antagonists including SCH-D, maraviroc (UK 427857) and aplaviroc (GW 873140), and the CXCR4 antagonist AMD 070. Fusion of viral and cellular membranes can be inhibited by peptides such as enfuvirtide and tifuvirtide (T 1249). Resistance to inhibitors associated with mutations in Env are observed. Most of the time, single mutations confer only a modest reduction in drug susceptibility. Combination of several mutations is usually required to develop a high-level drug resistance.</text>
</comment>
<feature type="region of interest" description="CD4-binding loop" evidence="32">
    <location>
        <begin position="348"/>
        <end position="358"/>
    </location>
</feature>
<evidence type="ECO:0000259" key="36">
    <source>
        <dbReference type="Pfam" id="PF00517"/>
    </source>
</evidence>
<evidence type="ECO:0000256" key="15">
    <source>
        <dbReference type="ARBA" id="ARBA00022703"/>
    </source>
</evidence>
<evidence type="ECO:0000256" key="34">
    <source>
        <dbReference type="SAM" id="MobiDB-lite"/>
    </source>
</evidence>
<feature type="region of interest" description="MPER; binding to GalCer" evidence="32">
    <location>
        <begin position="642"/>
        <end position="663"/>
    </location>
</feature>
<dbReference type="GO" id="GO:0039654">
    <property type="term" value="P:fusion of virus membrane with host endosome membrane"/>
    <property type="evidence" value="ECO:0007669"/>
    <property type="project" value="UniProtKB-UniRule"/>
</dbReference>
<evidence type="ECO:0000256" key="10">
    <source>
        <dbReference type="ARBA" id="ARBA00022570"/>
    </source>
</evidence>
<keyword evidence="15 32" id="KW-0053">Apoptosis</keyword>
<comment type="domain">
    <text evidence="32">The membrane proximal external region (MPER) present in gp41 is a tryptophan-rich region recognized by the antibodies 2F5, Z13, and 4E10. MPER seems to play a role in fusion.</text>
</comment>
<comment type="PTM">
    <text evidence="32">Specific enzymatic cleavages in vivo yield mature proteins. Envelope glycoproteins are synthesized as a inactive precursor that is heavily N-glycosylated and processed likely by host cell furin in the Golgi to yield the mature SU and TM proteins. The cleavage site between SU and TM requires the minimal sequence [KR]-X-[KR]-R. About 2 of the 9 disulfide bonds of gp41 are reduced by P4HB/PDI, following binding to CD4 receptor.</text>
</comment>
<protein>
    <recommendedName>
        <fullName evidence="32">Envelope glycoprotein gp160</fullName>
    </recommendedName>
    <alternativeName>
        <fullName evidence="32">Env polyprotein</fullName>
    </alternativeName>
    <component>
        <recommendedName>
            <fullName evidence="32">Surface protein gp120</fullName>
            <shortName evidence="32">SU</shortName>
        </recommendedName>
        <alternativeName>
            <fullName evidence="32">Glycoprotein 120</fullName>
            <shortName evidence="32">gp120</shortName>
        </alternativeName>
    </component>
    <component>
        <recommendedName>
            <fullName evidence="32">Transmembrane protein gp41</fullName>
            <shortName evidence="32">TM</shortName>
        </recommendedName>
        <alternativeName>
            <fullName evidence="32">Glycoprotein 41</fullName>
            <shortName evidence="32">gp41</shortName>
        </alternativeName>
    </component>
</protein>
<evidence type="ECO:0000256" key="21">
    <source>
        <dbReference type="ARBA" id="ARBA00022890"/>
    </source>
</evidence>
<evidence type="ECO:0000256" key="19">
    <source>
        <dbReference type="ARBA" id="ARBA00022870"/>
    </source>
</evidence>
<dbReference type="FunFam" id="2.170.40.20:FF:000004">
    <property type="entry name" value="Envelope glycoprotein gp160"/>
    <property type="match status" value="1"/>
</dbReference>
<evidence type="ECO:0000256" key="13">
    <source>
        <dbReference type="ARBA" id="ARBA00022685"/>
    </source>
</evidence>
<feature type="chain" id="PRO_5023375713" description="Transmembrane protein gp41" evidence="32">
    <location>
        <begin position="491"/>
        <end position="843"/>
    </location>
</feature>
<evidence type="ECO:0000256" key="20">
    <source>
        <dbReference type="ARBA" id="ARBA00022879"/>
    </source>
</evidence>
<evidence type="ECO:0000256" key="22">
    <source>
        <dbReference type="ARBA" id="ARBA00022989"/>
    </source>
</evidence>
<evidence type="ECO:0000256" key="6">
    <source>
        <dbReference type="ARBA" id="ARBA00004650"/>
    </source>
</evidence>
<dbReference type="InterPro" id="IPR000777">
    <property type="entry name" value="HIV1_Gp120"/>
</dbReference>
<keyword evidence="7 32" id="KW-1168">Fusion of virus membrane with host membrane</keyword>
<feature type="domain" description="Human immunodeficiency virus 1 envelope glycoprotein Gp120" evidence="35">
    <location>
        <begin position="31"/>
        <end position="133"/>
    </location>
</feature>
<keyword evidence="24 32" id="KW-0175">Coiled coil</keyword>
<name>E9JTR1_HV1</name>
<dbReference type="GO" id="GO:0019031">
    <property type="term" value="C:viral envelope"/>
    <property type="evidence" value="ECO:0007669"/>
    <property type="project" value="UniProtKB-KW"/>
</dbReference>
<dbReference type="Gene3D" id="1.10.287.210">
    <property type="match status" value="1"/>
</dbReference>
<comment type="function">
    <text evidence="32">Surface protein gp120: Attaches the virus to the host lymphoid cell by binding to the primary receptor CD4. This interaction induces a structural rearrangement creating a high affinity binding site for a chemokine coreceptor like CXCR4 and/or CCR5. Acts as a ligand for CD209/DC-SIGN and CLEC4M/DC-SIGNR, which are respectively found on dendritic cells (DCs), and on endothelial cells of liver sinusoids and lymph node sinuses. These interactions allow capture of viral particles at mucosal surfaces by these cells and subsequent transmission to permissive cells. HIV subverts the migration properties of dendritic cells to gain access to CD4+ T-cells in lymph nodes. Virus transmission to permissive T-cells occurs either in trans (without DCs infection, through viral capture and transmission), or in cis (following DCs productive infection, through the usual CD4-gp120 interaction), thereby inducing a robust infection. In trans infection, bound virions remain infectious over days and it is proposed that they are not degraded, but protected in non-lysosomal acidic organelles within the DCs close to the cell membrane thus contributing to the viral infectious potential during DCs' migration from the periphery to the lymphoid tissues. On arrival at lymphoid tissues, intact virions recycle back to DCs' cell surface allowing virus transmission to CD4+ T-cells.</text>
</comment>
<dbReference type="Pfam" id="PF00516">
    <property type="entry name" value="GP120"/>
    <property type="match status" value="2"/>
</dbReference>
<evidence type="ECO:0000256" key="17">
    <source>
        <dbReference type="ARBA" id="ARBA00022804"/>
    </source>
</evidence>
<comment type="miscellaneous">
    <text evidence="32">HIV-1 lineages are divided in three main groups, M (for Major), O (for Outlier), and N (for New, or Non-M, Non-O). The vast majority of strains found worldwide belong to the group M. Group O seems to be endemic to and largely confined to Cameroon and neighboring countries in West Central Africa, where these viruses represent a small minority of HIV-1 strains. The group N is represented by a limited number of isolates from Cameroonian persons. The group M is further subdivided in 9 clades or subtypes (A to D, F to H, J and K).</text>
</comment>
<keyword evidence="30 32" id="KW-0449">Lipoprotein</keyword>
<dbReference type="GO" id="GO:0005198">
    <property type="term" value="F:structural molecule activity"/>
    <property type="evidence" value="ECO:0007669"/>
    <property type="project" value="UniProtKB-UniRule"/>
</dbReference>
<dbReference type="GO" id="GO:0055036">
    <property type="term" value="C:virion membrane"/>
    <property type="evidence" value="ECO:0007669"/>
    <property type="project" value="UniProtKB-SubCell"/>
</dbReference>
<keyword evidence="13 32" id="KW-0165">Cleavage on pair of basic residues</keyword>
<keyword evidence="31 32" id="KW-1160">Virus entry into host cell</keyword>
<evidence type="ECO:0000256" key="32">
    <source>
        <dbReference type="HAMAP-Rule" id="MF_04083"/>
    </source>
</evidence>
<comment type="domain">
    <text evidence="32">The CD4-binding region is targeted by the antibody b12.</text>
</comment>
<keyword evidence="18 32" id="KW-0946">Virion</keyword>
<feature type="topological domain" description="Cytoplasmic" evidence="32">
    <location>
        <begin position="686"/>
        <end position="843"/>
    </location>
</feature>
<keyword evidence="9 32" id="KW-1032">Host cell membrane</keyword>
<evidence type="ECO:0000256" key="26">
    <source>
        <dbReference type="ARBA" id="ARBA00023139"/>
    </source>
</evidence>
<dbReference type="GO" id="GO:1903911">
    <property type="term" value="P:positive regulation of receptor clustering"/>
    <property type="evidence" value="ECO:0007669"/>
    <property type="project" value="UniProtKB-UniRule"/>
</dbReference>
<evidence type="ECO:0000256" key="1">
    <source>
        <dbReference type="ARBA" id="ARBA00004402"/>
    </source>
</evidence>
<evidence type="ECO:0000256" key="27">
    <source>
        <dbReference type="ARBA" id="ARBA00023157"/>
    </source>
</evidence>
<evidence type="ECO:0000256" key="4">
    <source>
        <dbReference type="ARBA" id="ARBA00004563"/>
    </source>
</evidence>
<comment type="function">
    <text evidence="32">Transmembrane protein gp41: Acts as a class I viral fusion protein. Under the current model, the protein has at least 3 conformational states: pre-fusion native state, pre-hairpin intermediate state, and post-fusion hairpin state. During fusion of viral and target intracellular membranes, the coiled coil regions (heptad repeats) assume a trimer-of-hairpins structure, positioning the fusion peptide in close proximity to the C-terminal region of the ectodomain. The formation of this structure appears to drive apposition and subsequent fusion of viral and target cell membranes. Complete fusion occurs in host cell endosomes and is dynamin-dependent, however some lipid transfer might occur at the plasma membrane. The virus undergoes clathrin-dependent internalization long before endosomal fusion, thus minimizing the surface exposure of conserved viral epitopes during fusion and reducing the efficacy of inhibitors targeting these epitopes. Membranes fusion leads to delivery of the nucleocapsid into the cytoplasm.</text>
</comment>
<sequence length="843" mass="95264">MRVMGILRNCQQWWIWGILGFWMLMICNGNLWVTVYYGVPVWKEAKTTLFCASDAKAYEKEVHNVWATHACVPTDPNPQEVRLENVTENFNMWKNDMVDQMHEDVISLWDQSLKPCVKLTPLCVTLTCSNVTTINATGEMKNCSFNSTTELKDKKKKEYALFYRLDIVPLYENSSEYRLINCNTSTVTQACPKVSFDPIPIHYCAPAGYAILQCNNKTFNGTGPCKNVSTVQCTHGIKPVVSTQLLLNGSLAEEEIVIRSENLTDNAKTIIVHLNQSVEITCTRPNNNTRKSVRIGPGQTFYATGEIIGDIRQAYCNISATRWNETLQKVGKILREHFPNKTISFAPSSGGDLEITTHSFNCRGEFFYCNTSGLFNRPNVTNGTKSTNETIIRLPCRIKQIINMWQGVGRAMYAPPIAGNITCKSNITGLLLTRDGGNGENNDTETFRPGGGNMRDNWRSELYKYKVVEIKPLGIAPTKAKRRVVEREKRAVVGIGAALLGFLSVAGSTMGAASLTLTVQARQLLSGIVQQQSNLLRAIEAQQHMLQLTVWGIKQLQARVLAIERYLQDQQLLGIWGCSGKLICTTAVPWNSSWSNRTENDIWNNLTWMQWEREISNYSDTIYRLLEVSQNQQEENEKDLLALNSWDSLWNWFSITKWLWYIKIFIMIVGGLIGLRIIFAVLSIVNRVRQGYSPLSFQTLIPNPRGPDRPGGIEEEGGEQDRDRSVRFVNGFLPLIWDDLRSLCLFLYHRLRDFILIVARAVELLGRSSLRGLQRGWEALKYLGSLVQYWGLELKKSAISLLDTIAIAVAEGTDRIIELAQGIGRAICNIPRRIRQGFEAALQ</sequence>
<feature type="lipid moiety-binding region" description="S-palmitoyl cysteine; by host" evidence="32">
    <location>
        <position position="744"/>
    </location>
</feature>
<evidence type="ECO:0000256" key="18">
    <source>
        <dbReference type="ARBA" id="ARBA00022844"/>
    </source>
</evidence>
<keyword evidence="17 32" id="KW-1161">Viral attachment to host cell</keyword>
<dbReference type="GO" id="GO:0044175">
    <property type="term" value="C:host cell endosome membrane"/>
    <property type="evidence" value="ECO:0007669"/>
    <property type="project" value="UniProtKB-SubCell"/>
</dbReference>
<dbReference type="CDD" id="cd09909">
    <property type="entry name" value="HIV-1-like_HR1-HR2"/>
    <property type="match status" value="1"/>
</dbReference>
<keyword evidence="19 32" id="KW-1043">Host membrane</keyword>
<dbReference type="GO" id="GO:0019064">
    <property type="term" value="P:fusion of virus membrane with host plasma membrane"/>
    <property type="evidence" value="ECO:0007669"/>
    <property type="project" value="UniProtKB-UniRule"/>
</dbReference>
<keyword evidence="11 32" id="KW-0945">Host-virus interaction</keyword>
<dbReference type="FunFam" id="1.10.287.210:FF:000001">
    <property type="entry name" value="Envelope glycoprotein gp160"/>
    <property type="match status" value="1"/>
</dbReference>
<evidence type="ECO:0000256" key="3">
    <source>
        <dbReference type="ARBA" id="ARBA00004505"/>
    </source>
</evidence>
<keyword evidence="21 32" id="KW-1164">Virus endocytosis by host</keyword>
<dbReference type="InterPro" id="IPR036377">
    <property type="entry name" value="Gp120_core_sf"/>
</dbReference>
<dbReference type="GO" id="GO:0019062">
    <property type="term" value="P:virion attachment to host cell"/>
    <property type="evidence" value="ECO:0007669"/>
    <property type="project" value="UniProtKB-UniRule"/>
</dbReference>
<comment type="subcellular location">
    <molecule>Transmembrane protein gp41</molecule>
    <subcellularLocation>
        <location evidence="32">Virion membrane</location>
        <topology evidence="32">Single-pass type I membrane protein</topology>
    </subcellularLocation>
    <subcellularLocation>
        <location evidence="32">Host cell membrane</location>
        <topology evidence="32">Single-pass type I membrane protein</topology>
    </subcellularLocation>
    <subcellularLocation>
        <location evidence="32">Host endosome membrane</location>
        <topology evidence="32">Single-pass type I membrane protein</topology>
    </subcellularLocation>
    <text evidence="32">It is probably concentrated at the site of budding and incorporated into the virions possibly by contacts between the cytoplasmic tail of Env and the N-terminus of Gag.</text>
</comment>
<feature type="region of interest" description="Immunosuppression" evidence="32">
    <location>
        <begin position="554"/>
        <end position="572"/>
    </location>
</feature>
<dbReference type="Pfam" id="PF00517">
    <property type="entry name" value="GP41"/>
    <property type="match status" value="1"/>
</dbReference>
<evidence type="ECO:0000256" key="28">
    <source>
        <dbReference type="ARBA" id="ARBA00023180"/>
    </source>
</evidence>
<dbReference type="GO" id="GO:0019082">
    <property type="term" value="P:viral protein processing"/>
    <property type="evidence" value="ECO:0007669"/>
    <property type="project" value="UniProtKB-UniRule"/>
</dbReference>
<keyword evidence="26 32" id="KW-0564">Palmitate</keyword>
<feature type="short sequence motif" description="YXXL motif; contains endocytosis signal" evidence="32">
    <location>
        <begin position="692"/>
        <end position="695"/>
    </location>
</feature>
<feature type="disulfide bond" evidence="32">
    <location>
        <begin position="51"/>
        <end position="71"/>
    </location>
</feature>
<evidence type="ECO:0000256" key="2">
    <source>
        <dbReference type="ARBA" id="ARBA00004433"/>
    </source>
</evidence>
<feature type="disulfide bond" evidence="32">
    <location>
        <begin position="214"/>
        <end position="225"/>
    </location>
</feature>
<feature type="region of interest" description="V2" evidence="32">
    <location>
        <begin position="143"/>
        <end position="182"/>
    </location>
</feature>
<evidence type="ECO:0000256" key="29">
    <source>
        <dbReference type="ARBA" id="ARBA00023280"/>
    </source>
</evidence>
<comment type="similarity">
    <text evidence="32">Belongs to the HIV-1 env protein family.</text>
</comment>
<keyword evidence="23 32" id="KW-1039">Host endosome</keyword>
<keyword evidence="8 32" id="KW-1170">Fusion of virus membrane with host endosomal membrane</keyword>
<keyword evidence="10 32" id="KW-1165">Clathrin-mediated endocytosis of virus by host</keyword>
<proteinExistence type="inferred from homology"/>
<keyword evidence="22 32" id="KW-1133">Transmembrane helix</keyword>
<dbReference type="SUPFAM" id="SSF58069">
    <property type="entry name" value="Virus ectodomain"/>
    <property type="match status" value="1"/>
</dbReference>
<keyword evidence="25 32" id="KW-0472">Membrane</keyword>
<dbReference type="Gene3D" id="2.170.40.20">
    <property type="entry name" value="Human immunodeficiency virus 1, Gp160, envelope glycoprotein"/>
    <property type="match status" value="2"/>
</dbReference>
<feature type="transmembrane region" description="Helical" evidence="33">
    <location>
        <begin position="13"/>
        <end position="39"/>
    </location>
</feature>
<reference evidence="37" key="1">
    <citation type="journal article" date="2011" name="Virology">
        <title>Identification of amino acid substitutions associated with neutralization phenotype in the human immunodeficiency virus type-1 subtype C gp120.</title>
        <authorList>
            <person name="Kirchherr J.L."/>
            <person name="Hamilton J."/>
            <person name="Lu X."/>
            <person name="Gnanakaran S."/>
            <person name="Muldoon M."/>
            <person name="Daniels M."/>
            <person name="Kasongo W."/>
            <person name="Chalwe V."/>
            <person name="Mulenga C."/>
            <person name="Mwananyanda L."/>
            <person name="Musonda R.M."/>
            <person name="Yuan X."/>
            <person name="Montefiori D.C."/>
            <person name="Korber B.T."/>
            <person name="Haynes B.F."/>
            <person name="Gao F."/>
        </authorList>
    </citation>
    <scope>NUCLEOTIDE SEQUENCE</scope>
    <source>
        <strain evidence="37">4</strain>
    </source>
</reference>
<keyword evidence="28 32" id="KW-0325">Glycoprotein</keyword>
<dbReference type="SUPFAM" id="SSF56502">
    <property type="entry name" value="gp120 core"/>
    <property type="match status" value="2"/>
</dbReference>
<dbReference type="GO" id="GO:1903908">
    <property type="term" value="P:positive regulation of plasma membrane raft polarization"/>
    <property type="evidence" value="ECO:0007669"/>
    <property type="project" value="UniProtKB-UniRule"/>
</dbReference>
<comment type="subunit">
    <text evidence="32">The mature envelope protein (Env) consists of a homotrimer of non-covalently associated gp120-gp41 heterodimers. The resulting complex protrudes from the virus surface as a spike. There seems to be as few as 10 spikes on the average virion. Surface protein gp120 interacts with host CD4, CCR5 and CXCR4. Gp120 also interacts with the C-type lectins CD209/DC-SIGN and CLEC4M/DC-SIGNR (collectively referred to as DC-SIGN(R)). Gp120 and gp41 interact with GalCer. Gp120 interacts with host ITGA4/ITGB7 complex; on CD4+ T-cells, this interaction results in rapid activation of integrin ITGAL/LFA-1, which facilitates efficient cell-to-cell spreading of HIV-1. Gp120 interacts with cell-associated heparan sulfate; this interaction increases virus infectivity on permissive cells and may be involved in infection of CD4- cells.</text>
</comment>
<dbReference type="EMBL" id="GU329492">
    <property type="protein sequence ID" value="ADU61008.1"/>
    <property type="molecule type" value="Genomic_RNA"/>
</dbReference>
<evidence type="ECO:0000259" key="35">
    <source>
        <dbReference type="Pfam" id="PF00516"/>
    </source>
</evidence>
<evidence type="ECO:0000256" key="12">
    <source>
        <dbReference type="ARBA" id="ARBA00022595"/>
    </source>
</evidence>
<evidence type="ECO:0000256" key="33">
    <source>
        <dbReference type="RuleBase" id="RU363095"/>
    </source>
</evidence>
<dbReference type="GO" id="GO:0075512">
    <property type="term" value="P:clathrin-dependent endocytosis of virus by host cell"/>
    <property type="evidence" value="ECO:0007669"/>
    <property type="project" value="UniProtKB-UniRule"/>
</dbReference>
<gene>
    <name evidence="32 37" type="primary">env</name>
</gene>
<evidence type="ECO:0000256" key="31">
    <source>
        <dbReference type="ARBA" id="ARBA00023296"/>
    </source>
</evidence>
<comment type="function">
    <text evidence="32">Envelope glycoprotein gp160: Oligomerizes in the host endoplasmic reticulum into predominantly trimers. In a second time, gp160 transits in the host Golgi, where glycosylation is completed. The precursor is then proteolytically cleaved in the trans-Golgi and thereby activated by cellular furin or furin-like proteases to produce gp120 and gp41.</text>
</comment>
<feature type="site" description="Cleavage; by host furin" evidence="32">
    <location>
        <begin position="490"/>
        <end position="491"/>
    </location>
</feature>
<evidence type="ECO:0000256" key="16">
    <source>
        <dbReference type="ARBA" id="ARBA00022729"/>
    </source>
</evidence>
<feature type="domain" description="Retroviral envelope protein GP41-like" evidence="36">
    <location>
        <begin position="510"/>
        <end position="700"/>
    </location>
</feature>
<comment type="PTM">
    <text evidence="32">Highly glycosylated by host. The high number of glycan on the protein is reffered to as 'glycan shield' because it contributes to hide protein sequence from adaptive immune system.</text>
</comment>
<feature type="domain" description="Human immunodeficiency virus 1 envelope glycoprotein Gp120" evidence="35">
    <location>
        <begin position="137"/>
        <end position="490"/>
    </location>
</feature>
<comment type="domain">
    <text evidence="32 33">The 17 amino acids long immunosuppressive region is present in many retroviral envelope proteins. Synthetic peptides derived from this relatively conserved sequence inhibit immune function in vitro and in vivo.</text>
</comment>
<comment type="domain">
    <text evidence="32">Some of the most genetically diverse regions of the viral genome are present in Env. They are called variable regions 1 through 5 (V1 through V5). Coreceptor usage of gp120 is determined mainly by the primary structure of the third variable region (V3) in the outer domain of gp120. The sequence of V3 determines which coreceptor, CCR5 and/or CXCR4 (corresponding to R5/macrophage, X4/T cell and R5X4/T cell and macrophage tropism), is used to trigger the fusion potential of the Env complex, and hence which cells the virus can infect. Binding to CCR5 involves a region adjacent in addition to V3.</text>
</comment>
<feature type="transmembrane region" description="Helical" evidence="33">
    <location>
        <begin position="658"/>
        <end position="685"/>
    </location>
</feature>
<evidence type="ECO:0000256" key="5">
    <source>
        <dbReference type="ARBA" id="ARBA00004578"/>
    </source>
</evidence>
<evidence type="ECO:0000256" key="30">
    <source>
        <dbReference type="ARBA" id="ARBA00023288"/>
    </source>
</evidence>
<keyword evidence="14 32" id="KW-0812">Transmembrane</keyword>
<comment type="subcellular location">
    <molecule>Surface protein gp120</molecule>
    <subcellularLocation>
        <location evidence="32">Virion membrane</location>
        <topology evidence="32">Peripheral membrane protein</topology>
    </subcellularLocation>
    <subcellularLocation>
        <location evidence="32">Host cell membrane</location>
        <topology evidence="32">Peripheral membrane protein</topology>
    </subcellularLocation>
    <subcellularLocation>
        <location evidence="32">Host endosome membrane</location>
        <topology evidence="32">Single-pass type I membrane protein</topology>
    </subcellularLocation>
    <text evidence="32">The surface protein is not anchored to the viral envelope, but associates with the extravirion surface through its binding to TM. It is probably concentrated at the site of budding and incorporated into the virions possibly by contacts between the cytoplasmic tail of Env and the N-terminus of Gag.</text>
</comment>
<evidence type="ECO:0000256" key="9">
    <source>
        <dbReference type="ARBA" id="ARBA00022511"/>
    </source>
</evidence>
<evidence type="ECO:0000256" key="25">
    <source>
        <dbReference type="ARBA" id="ARBA00023136"/>
    </source>
</evidence>
<comment type="PTM">
    <text evidence="32">Palmitoylation of the transmembrane protein and of Env polyprotein (prior to its proteolytic cleavage) is essential for their association with host cell membrane lipid rafts. Palmitoylation is therefore required for envelope trafficking to classical lipid rafts, but not for viral replication.</text>
</comment>
<organismHost>
    <name type="scientific">Homo sapiens</name>
    <name type="common">Human</name>
    <dbReference type="NCBI Taxonomy" id="9606"/>
</organismHost>
<evidence type="ECO:0000256" key="11">
    <source>
        <dbReference type="ARBA" id="ARBA00022581"/>
    </source>
</evidence>
<keyword evidence="29 32" id="KW-0899">Viral immunoevasion</keyword>
<feature type="region of interest" description="Disordered" evidence="34">
    <location>
        <begin position="702"/>
        <end position="722"/>
    </location>
</feature>
<evidence type="ECO:0000256" key="23">
    <source>
        <dbReference type="ARBA" id="ARBA00023046"/>
    </source>
</evidence>
<evidence type="ECO:0000256" key="24">
    <source>
        <dbReference type="ARBA" id="ARBA00023054"/>
    </source>
</evidence>
<feature type="coiled-coil region" evidence="32">
    <location>
        <begin position="613"/>
        <end position="647"/>
    </location>
</feature>
<comment type="domain">
    <text evidence="32">The YXXL motif is involved in determining the exact site of viral release at the surface of infected mononuclear cells and promotes endocytosis. YXXL and di-leucine endocytosis motifs interact directly or indirectly with the clathrin adapter complexes, opperate independently, and their activities are not additive.</text>
</comment>
<dbReference type="Gene3D" id="1.20.5.490">
    <property type="entry name" value="Single helix bin"/>
    <property type="match status" value="1"/>
</dbReference>
<evidence type="ECO:0000256" key="7">
    <source>
        <dbReference type="ARBA" id="ARBA00022506"/>
    </source>
</evidence>
<dbReference type="GO" id="GO:0020002">
    <property type="term" value="C:host cell plasma membrane"/>
    <property type="evidence" value="ECO:0007669"/>
    <property type="project" value="UniProtKB-SubCell"/>
</dbReference>
<dbReference type="GO" id="GO:0052031">
    <property type="term" value="P:symbiont-mediated perturbation of host defense response"/>
    <property type="evidence" value="ECO:0007669"/>
    <property type="project" value="UniProtKB-UniRule"/>
</dbReference>
<keyword evidence="12 32" id="KW-1162">Viral penetration into host cytoplasm</keyword>
<keyword evidence="20 32" id="KW-0261">Viral envelope protein</keyword>
<dbReference type="GO" id="GO:0016020">
    <property type="term" value="C:membrane"/>
    <property type="evidence" value="ECO:0007669"/>
    <property type="project" value="UniProtKB-UniRule"/>
</dbReference>
<keyword evidence="27 32" id="KW-1015">Disulfide bond</keyword>
<evidence type="ECO:0000256" key="14">
    <source>
        <dbReference type="ARBA" id="ARBA00022692"/>
    </source>
</evidence>
<keyword evidence="16 32" id="KW-0732">Signal</keyword>
<evidence type="ECO:0000256" key="8">
    <source>
        <dbReference type="ARBA" id="ARBA00022510"/>
    </source>
</evidence>
<dbReference type="InterPro" id="IPR037527">
    <property type="entry name" value="Gp160"/>
</dbReference>
<accession>E9JTR1</accession>
<feature type="disulfide bond" evidence="32">
    <location>
        <begin position="578"/>
        <end position="584"/>
    </location>
</feature>
<feature type="chain" id="PRO_5023375711" description="Envelope glycoprotein gp160" evidence="32">
    <location>
        <begin position="30"/>
        <end position="843"/>
    </location>
</feature>
<dbReference type="InterPro" id="IPR000328">
    <property type="entry name" value="GP41-like"/>
</dbReference>
<evidence type="ECO:0000313" key="37">
    <source>
        <dbReference type="EMBL" id="ADU61008.1"/>
    </source>
</evidence>
<dbReference type="FunFam" id="2.170.40.20:FF:000003">
    <property type="entry name" value="Envelope glycoprotein gp160"/>
    <property type="match status" value="1"/>
</dbReference>
<feature type="disulfide bond" evidence="32">
    <location>
        <begin position="204"/>
        <end position="233"/>
    </location>
</feature>
<organism evidence="37">
    <name type="scientific">Human immunodeficiency virus type 1</name>
    <name type="common">HIV-1</name>
    <dbReference type="NCBI Taxonomy" id="11676"/>
    <lineage>
        <taxon>Viruses</taxon>
        <taxon>Riboviria</taxon>
        <taxon>Pararnavirae</taxon>
        <taxon>Artverviricota</taxon>
        <taxon>Revtraviricetes</taxon>
        <taxon>Ortervirales</taxon>
        <taxon>Retroviridae</taxon>
        <taxon>Orthoretrovirinae</taxon>
        <taxon>Lentivirus</taxon>
        <taxon>Lentivirus humimdef1</taxon>
    </lineage>
</organism>